<dbReference type="AlphaFoldDB" id="A0A179UXF4"/>
<evidence type="ECO:0000313" key="1">
    <source>
        <dbReference type="EMBL" id="OAT12520.1"/>
    </source>
</evidence>
<reference evidence="2" key="1">
    <citation type="journal article" date="2015" name="PLoS Genet.">
        <title>The dynamic genome and transcriptome of the human fungal pathogen Blastomyces and close relative Emmonsia.</title>
        <authorList>
            <person name="Munoz J.F."/>
            <person name="Gauthier G.M."/>
            <person name="Desjardins C.A."/>
            <person name="Gallo J.E."/>
            <person name="Holder J."/>
            <person name="Sullivan T.D."/>
            <person name="Marty A.J."/>
            <person name="Carmen J.C."/>
            <person name="Chen Z."/>
            <person name="Ding L."/>
            <person name="Gujja S."/>
            <person name="Magrini V."/>
            <person name="Misas E."/>
            <person name="Mitreva M."/>
            <person name="Priest M."/>
            <person name="Saif S."/>
            <person name="Whiston E.A."/>
            <person name="Young S."/>
            <person name="Zeng Q."/>
            <person name="Goldman W.E."/>
            <person name="Mardis E.R."/>
            <person name="Taylor J.W."/>
            <person name="McEwen J.G."/>
            <person name="Clay O.K."/>
            <person name="Klein B.S."/>
            <person name="Cuomo C.A."/>
        </authorList>
    </citation>
    <scope>NUCLEOTIDE SEQUENCE [LARGE SCALE GENOMIC DNA]</scope>
    <source>
        <strain evidence="2">SLH14081</strain>
    </source>
</reference>
<name>A0A179UXF4_BLAGS</name>
<evidence type="ECO:0000313" key="2">
    <source>
        <dbReference type="Proteomes" id="UP000002038"/>
    </source>
</evidence>
<dbReference type="EMBL" id="GG657468">
    <property type="protein sequence ID" value="OAT12520.1"/>
    <property type="molecule type" value="Genomic_DNA"/>
</dbReference>
<dbReference type="GeneID" id="42529297"/>
<accession>A0A179UXF4</accession>
<organism evidence="1 2">
    <name type="scientific">Blastomyces gilchristii (strain SLH14081)</name>
    <name type="common">Blastomyces dermatitidis</name>
    <dbReference type="NCBI Taxonomy" id="559298"/>
    <lineage>
        <taxon>Eukaryota</taxon>
        <taxon>Fungi</taxon>
        <taxon>Dikarya</taxon>
        <taxon>Ascomycota</taxon>
        <taxon>Pezizomycotina</taxon>
        <taxon>Eurotiomycetes</taxon>
        <taxon>Eurotiomycetidae</taxon>
        <taxon>Onygenales</taxon>
        <taxon>Ajellomycetaceae</taxon>
        <taxon>Blastomyces</taxon>
    </lineage>
</organism>
<keyword evidence="2" id="KW-1185">Reference proteome</keyword>
<dbReference type="KEGG" id="bgh:BDBG_17683"/>
<gene>
    <name evidence="1" type="ORF">BDBG_17683</name>
</gene>
<dbReference type="VEuPathDB" id="FungiDB:BDBG_17683"/>
<protein>
    <submittedName>
        <fullName evidence="1">Uncharacterized protein</fullName>
    </submittedName>
</protein>
<dbReference type="RefSeq" id="XP_031580421.1">
    <property type="nucleotide sequence ID" value="XM_031725343.1"/>
</dbReference>
<sequence>MTWGKYRRSSSRSSLGGCTGTRAPITATGAAVHVPAAIAGTHQASNSGHGPVGDVAAVSASAAAAAAAAYCVPRYASACP</sequence>
<proteinExistence type="predicted"/>
<dbReference type="Proteomes" id="UP000002038">
    <property type="component" value="Unassembled WGS sequence"/>
</dbReference>